<keyword evidence="3" id="KW-1185">Reference proteome</keyword>
<feature type="region of interest" description="Disordered" evidence="1">
    <location>
        <begin position="204"/>
        <end position="296"/>
    </location>
</feature>
<proteinExistence type="predicted"/>
<sequence length="387" mass="42537">MDKVDSPQAVSASDLHETTGIIRASDLERIVIITGPQSALPESTNQHNINTGLAYRPVVDAHEGVERLYAKFNLPLFEILSETKVKSEEDNDQQDDSGPAGAVLKRRRDKQRQLSLHSANALKPLNISSKAALEDISDEHYQRLHRKPEYIEKRIRNREIELYQYARWQEGQRRASERSRQQLLRYNQGFMHHTGGDHVALAGSEGGTQTSSRCASPMHINSSAEGNKSAAHAEPESGLVNGRARKRAKPAIGIRKDIAVPQTKHSPRTRAASPAPSNGSNTQSSASGESHMEHAAEQHLNSNADKLPELGFEQQPRLTDAERKAAHLAGNILEQFWVQASRLPMQSMPTSPASLSRSPSPEESSSSESDKGSEDGSGDEDTEISDQ</sequence>
<feature type="compositionally biased region" description="Low complexity" evidence="1">
    <location>
        <begin position="351"/>
        <end position="367"/>
    </location>
</feature>
<feature type="region of interest" description="Disordered" evidence="1">
    <location>
        <begin position="85"/>
        <end position="110"/>
    </location>
</feature>
<feature type="compositionally biased region" description="Polar residues" evidence="1">
    <location>
        <begin position="207"/>
        <end position="226"/>
    </location>
</feature>
<protein>
    <recommendedName>
        <fullName evidence="4">Something about silencing protein 4 domain-containing protein</fullName>
    </recommendedName>
</protein>
<feature type="region of interest" description="Disordered" evidence="1">
    <location>
        <begin position="344"/>
        <end position="387"/>
    </location>
</feature>
<feature type="non-terminal residue" evidence="2">
    <location>
        <position position="387"/>
    </location>
</feature>
<evidence type="ECO:0000256" key="1">
    <source>
        <dbReference type="SAM" id="MobiDB-lite"/>
    </source>
</evidence>
<dbReference type="EMBL" id="JANBUW010001462">
    <property type="protein sequence ID" value="KAJ2843304.1"/>
    <property type="molecule type" value="Genomic_DNA"/>
</dbReference>
<name>A0A9W8I2W6_9FUNG</name>
<accession>A0A9W8I2W6</accession>
<dbReference type="OrthoDB" id="5582505at2759"/>
<organism evidence="2 3">
    <name type="scientific">Coemansia brasiliensis</name>
    <dbReference type="NCBI Taxonomy" id="2650707"/>
    <lineage>
        <taxon>Eukaryota</taxon>
        <taxon>Fungi</taxon>
        <taxon>Fungi incertae sedis</taxon>
        <taxon>Zoopagomycota</taxon>
        <taxon>Kickxellomycotina</taxon>
        <taxon>Kickxellomycetes</taxon>
        <taxon>Kickxellales</taxon>
        <taxon>Kickxellaceae</taxon>
        <taxon>Coemansia</taxon>
    </lineage>
</organism>
<gene>
    <name evidence="2" type="ORF">IWW36_005609</name>
</gene>
<dbReference type="Proteomes" id="UP001139887">
    <property type="component" value="Unassembled WGS sequence"/>
</dbReference>
<dbReference type="AlphaFoldDB" id="A0A9W8I2W6"/>
<evidence type="ECO:0000313" key="3">
    <source>
        <dbReference type="Proteomes" id="UP001139887"/>
    </source>
</evidence>
<evidence type="ECO:0000313" key="2">
    <source>
        <dbReference type="EMBL" id="KAJ2843304.1"/>
    </source>
</evidence>
<reference evidence="2" key="1">
    <citation type="submission" date="2022-07" db="EMBL/GenBank/DDBJ databases">
        <title>Phylogenomic reconstructions and comparative analyses of Kickxellomycotina fungi.</title>
        <authorList>
            <person name="Reynolds N.K."/>
            <person name="Stajich J.E."/>
            <person name="Barry K."/>
            <person name="Grigoriev I.V."/>
            <person name="Crous P."/>
            <person name="Smith M.E."/>
        </authorList>
    </citation>
    <scope>NUCLEOTIDE SEQUENCE</scope>
    <source>
        <strain evidence="2">NRRL 1566</strain>
    </source>
</reference>
<feature type="compositionally biased region" description="Acidic residues" evidence="1">
    <location>
        <begin position="376"/>
        <end position="387"/>
    </location>
</feature>
<evidence type="ECO:0008006" key="4">
    <source>
        <dbReference type="Google" id="ProtNLM"/>
    </source>
</evidence>
<comment type="caution">
    <text evidence="2">The sequence shown here is derived from an EMBL/GenBank/DDBJ whole genome shotgun (WGS) entry which is preliminary data.</text>
</comment>
<feature type="compositionally biased region" description="Polar residues" evidence="1">
    <location>
        <begin position="275"/>
        <end position="288"/>
    </location>
</feature>